<protein>
    <submittedName>
        <fullName evidence="1">Uncharacterized protein</fullName>
    </submittedName>
</protein>
<reference evidence="1" key="1">
    <citation type="submission" date="2020-07" db="EMBL/GenBank/DDBJ databases">
        <title>Multicomponent nature underlies the extraordinary mechanical properties of spider dragline silk.</title>
        <authorList>
            <person name="Kono N."/>
            <person name="Nakamura H."/>
            <person name="Mori M."/>
            <person name="Yoshida Y."/>
            <person name="Ohtoshi R."/>
            <person name="Malay A.D."/>
            <person name="Moran D.A.P."/>
            <person name="Tomita M."/>
            <person name="Numata K."/>
            <person name="Arakawa K."/>
        </authorList>
    </citation>
    <scope>NUCLEOTIDE SEQUENCE</scope>
</reference>
<evidence type="ECO:0000313" key="1">
    <source>
        <dbReference type="EMBL" id="GFR05625.1"/>
    </source>
</evidence>
<sequence>MIVIIFFKLCHQDKRRALFTLNNGEMQLAYNNPITEIKANRTKTWGNSLKKNECNAEDDDIDIIDIDSMKIVSKKKGLDLMQRIQCHLHSMKEDISSHL</sequence>
<keyword evidence="2" id="KW-1185">Reference proteome</keyword>
<gene>
    <name evidence="1" type="ORF">TNCT_50451</name>
</gene>
<name>A0A8X6IIY3_TRICU</name>
<organism evidence="1 2">
    <name type="scientific">Trichonephila clavata</name>
    <name type="common">Joro spider</name>
    <name type="synonym">Nephila clavata</name>
    <dbReference type="NCBI Taxonomy" id="2740835"/>
    <lineage>
        <taxon>Eukaryota</taxon>
        <taxon>Metazoa</taxon>
        <taxon>Ecdysozoa</taxon>
        <taxon>Arthropoda</taxon>
        <taxon>Chelicerata</taxon>
        <taxon>Arachnida</taxon>
        <taxon>Araneae</taxon>
        <taxon>Araneomorphae</taxon>
        <taxon>Entelegynae</taxon>
        <taxon>Araneoidea</taxon>
        <taxon>Nephilidae</taxon>
        <taxon>Trichonephila</taxon>
    </lineage>
</organism>
<dbReference type="EMBL" id="BMAO01015993">
    <property type="protein sequence ID" value="GFR05625.1"/>
    <property type="molecule type" value="Genomic_DNA"/>
</dbReference>
<comment type="caution">
    <text evidence="1">The sequence shown here is derived from an EMBL/GenBank/DDBJ whole genome shotgun (WGS) entry which is preliminary data.</text>
</comment>
<accession>A0A8X6IIY3</accession>
<dbReference type="AlphaFoldDB" id="A0A8X6IIY3"/>
<dbReference type="Proteomes" id="UP000887116">
    <property type="component" value="Unassembled WGS sequence"/>
</dbReference>
<proteinExistence type="predicted"/>
<evidence type="ECO:0000313" key="2">
    <source>
        <dbReference type="Proteomes" id="UP000887116"/>
    </source>
</evidence>